<gene>
    <name evidence="3" type="ORF">AB1471_16425</name>
</gene>
<keyword evidence="2" id="KW-0732">Signal</keyword>
<name>A0ABV3Q7N5_9BACL</name>
<comment type="caution">
    <text evidence="3">The sequence shown here is derived from an EMBL/GenBank/DDBJ whole genome shotgun (WGS) entry which is preliminary data.</text>
</comment>
<evidence type="ECO:0008006" key="5">
    <source>
        <dbReference type="Google" id="ProtNLM"/>
    </source>
</evidence>
<accession>A0ABV3Q7N5</accession>
<feature type="compositionally biased region" description="Acidic residues" evidence="1">
    <location>
        <begin position="45"/>
        <end position="73"/>
    </location>
</feature>
<feature type="region of interest" description="Disordered" evidence="1">
    <location>
        <begin position="28"/>
        <end position="99"/>
    </location>
</feature>
<feature type="compositionally biased region" description="Polar residues" evidence="1">
    <location>
        <begin position="74"/>
        <end position="89"/>
    </location>
</feature>
<dbReference type="PROSITE" id="PS51257">
    <property type="entry name" value="PROKAR_LIPOPROTEIN"/>
    <property type="match status" value="1"/>
</dbReference>
<evidence type="ECO:0000256" key="2">
    <source>
        <dbReference type="SAM" id="SignalP"/>
    </source>
</evidence>
<dbReference type="RefSeq" id="WP_367780846.1">
    <property type="nucleotide sequence ID" value="NZ_JBFMIA010000036.1"/>
</dbReference>
<feature type="chain" id="PRO_5047458654" description="Lipoprotein" evidence="2">
    <location>
        <begin position="28"/>
        <end position="226"/>
    </location>
</feature>
<evidence type="ECO:0000256" key="1">
    <source>
        <dbReference type="SAM" id="MobiDB-lite"/>
    </source>
</evidence>
<dbReference type="EMBL" id="JBFMIA010000036">
    <property type="protein sequence ID" value="MEW9503357.1"/>
    <property type="molecule type" value="Genomic_DNA"/>
</dbReference>
<feature type="signal peptide" evidence="2">
    <location>
        <begin position="1"/>
        <end position="27"/>
    </location>
</feature>
<sequence>MKKLTKIFYCNVALLLFVLLLVGCTSGKNEEAKTDPSENDSAFQSEEEINDTEESNLIDKEGDESESATDDSNETSSQETRNAESNNTSKSEEDNALSEYSSEEIEYARVWLQLGPNQELDELNVRHIPAGEPINPTDDTSASYPEDVIQLAGSRLVDGSVTYSGNGDGTINIYIVPLRWEIPPADVDENFMQEYTEDIIENTELVYIDTGDDEKIIEHTDIMNIH</sequence>
<protein>
    <recommendedName>
        <fullName evidence="5">Lipoprotein</fullName>
    </recommendedName>
</protein>
<keyword evidence="4" id="KW-1185">Reference proteome</keyword>
<reference evidence="3 4" key="1">
    <citation type="journal article" date="1979" name="Int. J. Syst. Evol. Microbiol.">
        <title>Bacillus globisporus subsp. marinus subsp. nov.</title>
        <authorList>
            <person name="Liu H."/>
        </authorList>
    </citation>
    <scope>NUCLEOTIDE SEQUENCE [LARGE SCALE GENOMIC DNA]</scope>
    <source>
        <strain evidence="3 4">DSM 1297</strain>
    </source>
</reference>
<evidence type="ECO:0000313" key="4">
    <source>
        <dbReference type="Proteomes" id="UP001556040"/>
    </source>
</evidence>
<organism evidence="3 4">
    <name type="scientific">Jeotgalibacillus marinus</name>
    <dbReference type="NCBI Taxonomy" id="86667"/>
    <lineage>
        <taxon>Bacteria</taxon>
        <taxon>Bacillati</taxon>
        <taxon>Bacillota</taxon>
        <taxon>Bacilli</taxon>
        <taxon>Bacillales</taxon>
        <taxon>Caryophanaceae</taxon>
        <taxon>Jeotgalibacillus</taxon>
    </lineage>
</organism>
<proteinExistence type="predicted"/>
<dbReference type="Proteomes" id="UP001556040">
    <property type="component" value="Unassembled WGS sequence"/>
</dbReference>
<evidence type="ECO:0000313" key="3">
    <source>
        <dbReference type="EMBL" id="MEW9503357.1"/>
    </source>
</evidence>